<evidence type="ECO:0000259" key="3">
    <source>
        <dbReference type="PROSITE" id="PS50002"/>
    </source>
</evidence>
<gene>
    <name evidence="4" type="ORF">GALMADRAFT_237754</name>
</gene>
<dbReference type="HOGENOM" id="CLU_2996631_0_0_1"/>
<reference evidence="5" key="1">
    <citation type="journal article" date="2014" name="Proc. Natl. Acad. Sci. U.S.A.">
        <title>Extensive sampling of basidiomycete genomes demonstrates inadequacy of the white-rot/brown-rot paradigm for wood decay fungi.</title>
        <authorList>
            <person name="Riley R."/>
            <person name="Salamov A.A."/>
            <person name="Brown D.W."/>
            <person name="Nagy L.G."/>
            <person name="Floudas D."/>
            <person name="Held B.W."/>
            <person name="Levasseur A."/>
            <person name="Lombard V."/>
            <person name="Morin E."/>
            <person name="Otillar R."/>
            <person name="Lindquist E.A."/>
            <person name="Sun H."/>
            <person name="LaButti K.M."/>
            <person name="Schmutz J."/>
            <person name="Jabbour D."/>
            <person name="Luo H."/>
            <person name="Baker S.E."/>
            <person name="Pisabarro A.G."/>
            <person name="Walton J.D."/>
            <person name="Blanchette R.A."/>
            <person name="Henrissat B."/>
            <person name="Martin F."/>
            <person name="Cullen D."/>
            <person name="Hibbett D.S."/>
            <person name="Grigoriev I.V."/>
        </authorList>
    </citation>
    <scope>NUCLEOTIDE SEQUENCE [LARGE SCALE GENOMIC DNA]</scope>
    <source>
        <strain evidence="5">CBS 339.88</strain>
    </source>
</reference>
<dbReference type="CDD" id="cd00174">
    <property type="entry name" value="SH3"/>
    <property type="match status" value="1"/>
</dbReference>
<dbReference type="OrthoDB" id="19092at2759"/>
<dbReference type="InterPro" id="IPR001452">
    <property type="entry name" value="SH3_domain"/>
</dbReference>
<evidence type="ECO:0000256" key="2">
    <source>
        <dbReference type="PROSITE-ProRule" id="PRU00192"/>
    </source>
</evidence>
<dbReference type="InterPro" id="IPR036028">
    <property type="entry name" value="SH3-like_dom_sf"/>
</dbReference>
<sequence length="57" mass="6686">MYDYTATTDKEFDFKAGDIIVVTATPDDGWWSGELFDESRRQKGRNLFPSNFTRLFE</sequence>
<dbReference type="EMBL" id="KL142369">
    <property type="protein sequence ID" value="KDR82435.1"/>
    <property type="molecule type" value="Genomic_DNA"/>
</dbReference>
<dbReference type="SMART" id="SM00326">
    <property type="entry name" value="SH3"/>
    <property type="match status" value="1"/>
</dbReference>
<protein>
    <recommendedName>
        <fullName evidence="3">SH3 domain-containing protein</fullName>
    </recommendedName>
</protein>
<dbReference type="STRING" id="685588.A0A067TGY3"/>
<evidence type="ECO:0000313" key="4">
    <source>
        <dbReference type="EMBL" id="KDR82435.1"/>
    </source>
</evidence>
<proteinExistence type="predicted"/>
<name>A0A067TGY3_GALM3</name>
<accession>A0A067TGY3</accession>
<feature type="domain" description="SH3" evidence="3">
    <location>
        <begin position="1"/>
        <end position="57"/>
    </location>
</feature>
<keyword evidence="5" id="KW-1185">Reference proteome</keyword>
<keyword evidence="1 2" id="KW-0728">SH3 domain</keyword>
<dbReference type="SUPFAM" id="SSF50044">
    <property type="entry name" value="SH3-domain"/>
    <property type="match status" value="1"/>
</dbReference>
<dbReference type="Pfam" id="PF00018">
    <property type="entry name" value="SH3_1"/>
    <property type="match status" value="1"/>
</dbReference>
<evidence type="ECO:0000256" key="1">
    <source>
        <dbReference type="ARBA" id="ARBA00022443"/>
    </source>
</evidence>
<dbReference type="Proteomes" id="UP000027222">
    <property type="component" value="Unassembled WGS sequence"/>
</dbReference>
<dbReference type="PROSITE" id="PS50002">
    <property type="entry name" value="SH3"/>
    <property type="match status" value="1"/>
</dbReference>
<dbReference type="AlphaFoldDB" id="A0A067TGY3"/>
<dbReference type="Gene3D" id="2.30.30.40">
    <property type="entry name" value="SH3 Domains"/>
    <property type="match status" value="1"/>
</dbReference>
<organism evidence="4 5">
    <name type="scientific">Galerina marginata (strain CBS 339.88)</name>
    <dbReference type="NCBI Taxonomy" id="685588"/>
    <lineage>
        <taxon>Eukaryota</taxon>
        <taxon>Fungi</taxon>
        <taxon>Dikarya</taxon>
        <taxon>Basidiomycota</taxon>
        <taxon>Agaricomycotina</taxon>
        <taxon>Agaricomycetes</taxon>
        <taxon>Agaricomycetidae</taxon>
        <taxon>Agaricales</taxon>
        <taxon>Agaricineae</taxon>
        <taxon>Strophariaceae</taxon>
        <taxon>Galerina</taxon>
    </lineage>
</organism>
<evidence type="ECO:0000313" key="5">
    <source>
        <dbReference type="Proteomes" id="UP000027222"/>
    </source>
</evidence>